<evidence type="ECO:0000313" key="2">
    <source>
        <dbReference type="Proteomes" id="UP001164250"/>
    </source>
</evidence>
<dbReference type="Proteomes" id="UP001164250">
    <property type="component" value="Chromosome 5"/>
</dbReference>
<gene>
    <name evidence="1" type="ORF">Patl1_27261</name>
</gene>
<evidence type="ECO:0000313" key="1">
    <source>
        <dbReference type="EMBL" id="KAJ0096525.1"/>
    </source>
</evidence>
<sequence>MTICCFIYSFLYCTYLRDYERARMHALIEPEMQQLEADHSPSMEKHCQLDVSESKTTDGRKGSKTDIDHGRNETNDLDDNDEKYLLSHT</sequence>
<accession>A0ACC1BC12</accession>
<proteinExistence type="predicted"/>
<dbReference type="EMBL" id="CM047901">
    <property type="protein sequence ID" value="KAJ0096525.1"/>
    <property type="molecule type" value="Genomic_DNA"/>
</dbReference>
<comment type="caution">
    <text evidence="1">The sequence shown here is derived from an EMBL/GenBank/DDBJ whole genome shotgun (WGS) entry which is preliminary data.</text>
</comment>
<protein>
    <submittedName>
        <fullName evidence="1">Uncharacterized protein</fullName>
    </submittedName>
</protein>
<reference evidence="2" key="1">
    <citation type="journal article" date="2023" name="G3 (Bethesda)">
        <title>Genome assembly and association tests identify interacting loci associated with vigor, precocity, and sex in interspecific pistachio rootstocks.</title>
        <authorList>
            <person name="Palmer W."/>
            <person name="Jacygrad E."/>
            <person name="Sagayaradj S."/>
            <person name="Cavanaugh K."/>
            <person name="Han R."/>
            <person name="Bertier L."/>
            <person name="Beede B."/>
            <person name="Kafkas S."/>
            <person name="Golino D."/>
            <person name="Preece J."/>
            <person name="Michelmore R."/>
        </authorList>
    </citation>
    <scope>NUCLEOTIDE SEQUENCE [LARGE SCALE GENOMIC DNA]</scope>
</reference>
<name>A0ACC1BC12_9ROSI</name>
<organism evidence="1 2">
    <name type="scientific">Pistacia atlantica</name>
    <dbReference type="NCBI Taxonomy" id="434234"/>
    <lineage>
        <taxon>Eukaryota</taxon>
        <taxon>Viridiplantae</taxon>
        <taxon>Streptophyta</taxon>
        <taxon>Embryophyta</taxon>
        <taxon>Tracheophyta</taxon>
        <taxon>Spermatophyta</taxon>
        <taxon>Magnoliopsida</taxon>
        <taxon>eudicotyledons</taxon>
        <taxon>Gunneridae</taxon>
        <taxon>Pentapetalae</taxon>
        <taxon>rosids</taxon>
        <taxon>malvids</taxon>
        <taxon>Sapindales</taxon>
        <taxon>Anacardiaceae</taxon>
        <taxon>Pistacia</taxon>
    </lineage>
</organism>
<keyword evidence="2" id="KW-1185">Reference proteome</keyword>